<feature type="region of interest" description="Disordered" evidence="1">
    <location>
        <begin position="1"/>
        <end position="34"/>
    </location>
</feature>
<gene>
    <name evidence="2" type="ORF">RUN1985_v1_450010</name>
</gene>
<organism evidence="2">
    <name type="scientific">Ralstonia solanacearum</name>
    <name type="common">Pseudomonas solanacearum</name>
    <dbReference type="NCBI Taxonomy" id="305"/>
    <lineage>
        <taxon>Bacteria</taxon>
        <taxon>Pseudomonadati</taxon>
        <taxon>Pseudomonadota</taxon>
        <taxon>Betaproteobacteria</taxon>
        <taxon>Burkholderiales</taxon>
        <taxon>Burkholderiaceae</taxon>
        <taxon>Ralstonia</taxon>
        <taxon>Ralstonia solanacearum species complex</taxon>
    </lineage>
</organism>
<evidence type="ECO:0000256" key="1">
    <source>
        <dbReference type="SAM" id="MobiDB-lite"/>
    </source>
</evidence>
<dbReference type="AlphaFoldDB" id="A0A0S4V4D3"/>
<reference evidence="2" key="1">
    <citation type="submission" date="2015-10" db="EMBL/GenBank/DDBJ databases">
        <authorList>
            <person name="Gilbert D.G."/>
        </authorList>
    </citation>
    <scope>NUCLEOTIDE SEQUENCE</scope>
    <source>
        <strain evidence="2">Phyl III-seqv23</strain>
    </source>
</reference>
<name>A0A0S4V4D3_RALSL</name>
<sequence>MMEAPADSVLPMKGSLIPGARPVNTKAARDHRPDKRYWRLLPVSPLCSGA</sequence>
<accession>A0A0S4V4D3</accession>
<proteinExistence type="predicted"/>
<dbReference type="EMBL" id="LN899824">
    <property type="protein sequence ID" value="CUV29555.1"/>
    <property type="molecule type" value="Genomic_DNA"/>
</dbReference>
<protein>
    <submittedName>
        <fullName evidence="2">Uncharacterized protein</fullName>
    </submittedName>
</protein>
<evidence type="ECO:0000313" key="2">
    <source>
        <dbReference type="EMBL" id="CUV29555.1"/>
    </source>
</evidence>